<dbReference type="GO" id="GO:0016853">
    <property type="term" value="F:isomerase activity"/>
    <property type="evidence" value="ECO:0007669"/>
    <property type="project" value="UniProtKB-KW"/>
</dbReference>
<accession>A0A9N8EMU0</accession>
<dbReference type="InterPro" id="IPR003719">
    <property type="entry name" value="Phenazine_PhzF-like"/>
</dbReference>
<proteinExistence type="predicted"/>
<keyword evidence="2" id="KW-0413">Isomerase</keyword>
<comment type="caution">
    <text evidence="2">The sequence shown here is derived from an EMBL/GenBank/DDBJ whole genome shotgun (WGS) entry which is preliminary data.</text>
</comment>
<dbReference type="PANTHER" id="PTHR13774">
    <property type="entry name" value="PHENAZINE BIOSYNTHESIS PROTEIN"/>
    <property type="match status" value="1"/>
</dbReference>
<dbReference type="PANTHER" id="PTHR13774:SF32">
    <property type="entry name" value="ANTISENSE-ENHANCING SEQUENCE 1"/>
    <property type="match status" value="1"/>
</dbReference>
<dbReference type="EMBL" id="CAICTM010001189">
    <property type="protein sequence ID" value="CAB9521405.1"/>
    <property type="molecule type" value="Genomic_DNA"/>
</dbReference>
<dbReference type="PIRSF" id="PIRSF016184">
    <property type="entry name" value="PhzC_PhzF"/>
    <property type="match status" value="1"/>
</dbReference>
<gene>
    <name evidence="2" type="ORF">SEMRO_1191_G250990.1</name>
</gene>
<reference evidence="2" key="1">
    <citation type="submission" date="2020-06" db="EMBL/GenBank/DDBJ databases">
        <authorList>
            <consortium name="Plant Systems Biology data submission"/>
        </authorList>
    </citation>
    <scope>NUCLEOTIDE SEQUENCE</scope>
    <source>
        <strain evidence="2">D6</strain>
    </source>
</reference>
<dbReference type="SUPFAM" id="SSF54506">
    <property type="entry name" value="Diaminopimelate epimerase-like"/>
    <property type="match status" value="1"/>
</dbReference>
<evidence type="ECO:0000313" key="2">
    <source>
        <dbReference type="EMBL" id="CAB9521405.1"/>
    </source>
</evidence>
<dbReference type="OrthoDB" id="75169at2759"/>
<organism evidence="2 3">
    <name type="scientific">Seminavis robusta</name>
    <dbReference type="NCBI Taxonomy" id="568900"/>
    <lineage>
        <taxon>Eukaryota</taxon>
        <taxon>Sar</taxon>
        <taxon>Stramenopiles</taxon>
        <taxon>Ochrophyta</taxon>
        <taxon>Bacillariophyta</taxon>
        <taxon>Bacillariophyceae</taxon>
        <taxon>Bacillariophycidae</taxon>
        <taxon>Naviculales</taxon>
        <taxon>Naviculaceae</taxon>
        <taxon>Seminavis</taxon>
    </lineage>
</organism>
<evidence type="ECO:0000313" key="3">
    <source>
        <dbReference type="Proteomes" id="UP001153069"/>
    </source>
</evidence>
<evidence type="ECO:0000256" key="1">
    <source>
        <dbReference type="PIRSR" id="PIRSR016184-1"/>
    </source>
</evidence>
<sequence>MAQAADGSVVTIDVSTYDVFAAKQFAGNQLAVFSGAACQDLTTEQMQQLAKEMNYAESTDDGTTTKSVLLECQGGTIPVSQDKADGCLWMEQQPPKLEMQQKNASIDLEEVAQALDCDMDALDPKYPAHVFSTGGTCFLVVAVKSFSQLQTIHHPGPTMFPFCHRWGAVGIYLVTKEGRDASHSISARSMIAEMAVPEDPATGSACGCFAGWAVHTGFLDLSSRDEDKTFTVGQGHEMGRPSLLRVRVDTKEHANNLKVQVGGSVIPVVEGGRITVRSSQH</sequence>
<name>A0A9N8EMU0_9STRA</name>
<protein>
    <submittedName>
        <fullName evidence="2">Uncharacterized isomerase</fullName>
    </submittedName>
</protein>
<feature type="active site" evidence="1">
    <location>
        <position position="57"/>
    </location>
</feature>
<dbReference type="GO" id="GO:0005737">
    <property type="term" value="C:cytoplasm"/>
    <property type="evidence" value="ECO:0007669"/>
    <property type="project" value="TreeGrafter"/>
</dbReference>
<keyword evidence="3" id="KW-1185">Reference proteome</keyword>
<dbReference type="Gene3D" id="3.10.310.10">
    <property type="entry name" value="Diaminopimelate Epimerase, Chain A, domain 1"/>
    <property type="match status" value="2"/>
</dbReference>
<dbReference type="Proteomes" id="UP001153069">
    <property type="component" value="Unassembled WGS sequence"/>
</dbReference>
<dbReference type="AlphaFoldDB" id="A0A9N8EMU0"/>
<dbReference type="Pfam" id="PF02567">
    <property type="entry name" value="PhzC-PhzF"/>
    <property type="match status" value="2"/>
</dbReference>